<dbReference type="PATRIC" id="fig|70996.4.peg.1771"/>
<name>A0A0N8GNZ3_9CHLR</name>
<dbReference type="Proteomes" id="UP000050277">
    <property type="component" value="Unassembled WGS sequence"/>
</dbReference>
<reference evidence="1 2" key="1">
    <citation type="submission" date="2015-07" db="EMBL/GenBank/DDBJ databases">
        <title>Whole genome sequence of Herpetosiphon geysericola DSM 7119.</title>
        <authorList>
            <person name="Hemp J."/>
            <person name="Ward L.M."/>
            <person name="Pace L.A."/>
            <person name="Fischer W.W."/>
        </authorList>
    </citation>
    <scope>NUCLEOTIDE SEQUENCE [LARGE SCALE GENOMIC DNA]</scope>
    <source>
        <strain evidence="1 2">DSM 7119</strain>
    </source>
</reference>
<gene>
    <name evidence="1" type="ORF">SE18_26205</name>
</gene>
<comment type="caution">
    <text evidence="1">The sequence shown here is derived from an EMBL/GenBank/DDBJ whole genome shotgun (WGS) entry which is preliminary data.</text>
</comment>
<dbReference type="RefSeq" id="WP_054537423.1">
    <property type="nucleotide sequence ID" value="NZ_LGKP01000046.1"/>
</dbReference>
<protein>
    <recommendedName>
        <fullName evidence="3">Roadblock/LAMTOR2 domain-containing protein</fullName>
    </recommendedName>
</protein>
<evidence type="ECO:0000313" key="2">
    <source>
        <dbReference type="Proteomes" id="UP000050277"/>
    </source>
</evidence>
<dbReference type="Gene3D" id="3.30.450.30">
    <property type="entry name" value="Dynein light chain 2a, cytoplasmic"/>
    <property type="match status" value="1"/>
</dbReference>
<dbReference type="SUPFAM" id="SSF103196">
    <property type="entry name" value="Roadblock/LC7 domain"/>
    <property type="match status" value="1"/>
</dbReference>
<keyword evidence="2" id="KW-1185">Reference proteome</keyword>
<proteinExistence type="predicted"/>
<evidence type="ECO:0000313" key="1">
    <source>
        <dbReference type="EMBL" id="KPL79458.1"/>
    </source>
</evidence>
<dbReference type="STRING" id="70996.SE18_26205"/>
<evidence type="ECO:0008006" key="3">
    <source>
        <dbReference type="Google" id="ProtNLM"/>
    </source>
</evidence>
<dbReference type="EMBL" id="LGKP01000046">
    <property type="protein sequence ID" value="KPL79458.1"/>
    <property type="molecule type" value="Genomic_DNA"/>
</dbReference>
<accession>A0A0N8GNZ3</accession>
<sequence length="294" mass="31965">MTTQRILVVGAEAEPKTAFIQSICDTWSSHELDGANIQSSQSSVLMDIGHLDYAEQPSVWYGIPASASPIIHEFAQTINGCILLIDPITDNAAMLDLADQLQQLVTGPIILLLTQQAAVSDHLRAALNRSNHYIVDSYIMHKPESIQRIMTALGGTLPTSSSVQKEYITATFDQASQVQLLFEQLAQNTNHDIIGTALIDTNGELLVSTLPAKISPEQLAAISGPWLRIADKVAHSAALGQTEESIIRTAEGLCIIRPVHSHILITLLQPHANLGLFWLNVADMERPLMELLAA</sequence>
<dbReference type="OrthoDB" id="9818296at2"/>
<organism evidence="1 2">
    <name type="scientific">Herpetosiphon geysericola</name>
    <dbReference type="NCBI Taxonomy" id="70996"/>
    <lineage>
        <taxon>Bacteria</taxon>
        <taxon>Bacillati</taxon>
        <taxon>Chloroflexota</taxon>
        <taxon>Chloroflexia</taxon>
        <taxon>Herpetosiphonales</taxon>
        <taxon>Herpetosiphonaceae</taxon>
        <taxon>Herpetosiphon</taxon>
    </lineage>
</organism>
<dbReference type="AlphaFoldDB" id="A0A0N8GNZ3"/>